<keyword evidence="3" id="KW-0805">Transcription regulation</keyword>
<dbReference type="Gene3D" id="1.10.10.60">
    <property type="entry name" value="Homeodomain-like"/>
    <property type="match status" value="1"/>
</dbReference>
<feature type="DNA-binding region" description="Homeobox" evidence="8">
    <location>
        <begin position="527"/>
        <end position="589"/>
    </location>
</feature>
<comment type="caution">
    <text evidence="11">The sequence shown here is derived from an EMBL/GenBank/DDBJ whole genome shotgun (WGS) entry which is preliminary data.</text>
</comment>
<dbReference type="FunFam" id="1.10.10.60:FF:000083">
    <property type="entry name" value="BEL1-like homeodomain protein 4"/>
    <property type="match status" value="1"/>
</dbReference>
<dbReference type="CDD" id="cd00086">
    <property type="entry name" value="homeodomain"/>
    <property type="match status" value="1"/>
</dbReference>
<dbReference type="OMA" id="HNIGTVH"/>
<feature type="domain" description="Homeobox" evidence="10">
    <location>
        <begin position="525"/>
        <end position="588"/>
    </location>
</feature>
<dbReference type="STRING" id="29655.A0A0K9P7J5"/>
<keyword evidence="7 8" id="KW-0539">Nucleus</keyword>
<dbReference type="SUPFAM" id="SSF46689">
    <property type="entry name" value="Homeodomain-like"/>
    <property type="match status" value="1"/>
</dbReference>
<evidence type="ECO:0000256" key="7">
    <source>
        <dbReference type="ARBA" id="ARBA00023242"/>
    </source>
</evidence>
<evidence type="ECO:0000256" key="6">
    <source>
        <dbReference type="ARBA" id="ARBA00023163"/>
    </source>
</evidence>
<comment type="similarity">
    <text evidence="2">Belongs to the TALE/BELL homeobox family.</text>
</comment>
<evidence type="ECO:0000256" key="9">
    <source>
        <dbReference type="SAM" id="MobiDB-lite"/>
    </source>
</evidence>
<evidence type="ECO:0000256" key="8">
    <source>
        <dbReference type="PROSITE-ProRule" id="PRU00108"/>
    </source>
</evidence>
<dbReference type="SMART" id="SM00389">
    <property type="entry name" value="HOX"/>
    <property type="match status" value="1"/>
</dbReference>
<dbReference type="AlphaFoldDB" id="A0A0K9P7J5"/>
<dbReference type="Proteomes" id="UP000036987">
    <property type="component" value="Unassembled WGS sequence"/>
</dbReference>
<accession>A0A0K9P7J5</accession>
<feature type="compositionally biased region" description="Low complexity" evidence="9">
    <location>
        <begin position="373"/>
        <end position="394"/>
    </location>
</feature>
<dbReference type="InterPro" id="IPR006563">
    <property type="entry name" value="POX_dom"/>
</dbReference>
<name>A0A0K9P7J5_ZOSMR</name>
<feature type="region of interest" description="Disordered" evidence="9">
    <location>
        <begin position="596"/>
        <end position="668"/>
    </location>
</feature>
<feature type="region of interest" description="Disordered" evidence="9">
    <location>
        <begin position="355"/>
        <end position="410"/>
    </location>
</feature>
<dbReference type="OrthoDB" id="10056939at2759"/>
<dbReference type="InterPro" id="IPR008422">
    <property type="entry name" value="KN_HD"/>
</dbReference>
<evidence type="ECO:0000256" key="3">
    <source>
        <dbReference type="ARBA" id="ARBA00023015"/>
    </source>
</evidence>
<keyword evidence="6" id="KW-0804">Transcription</keyword>
<evidence type="ECO:0000256" key="1">
    <source>
        <dbReference type="ARBA" id="ARBA00004123"/>
    </source>
</evidence>
<evidence type="ECO:0000259" key="10">
    <source>
        <dbReference type="PROSITE" id="PS50071"/>
    </source>
</evidence>
<feature type="compositionally biased region" description="Polar residues" evidence="9">
    <location>
        <begin position="71"/>
        <end position="84"/>
    </location>
</feature>
<feature type="region of interest" description="Disordered" evidence="9">
    <location>
        <begin position="194"/>
        <end position="233"/>
    </location>
</feature>
<protein>
    <submittedName>
        <fullName evidence="11">BEL1-like homeodomain protein 2</fullName>
    </submittedName>
</protein>
<proteinExistence type="inferred from homology"/>
<dbReference type="InterPro" id="IPR050224">
    <property type="entry name" value="TALE_homeobox"/>
</dbReference>
<evidence type="ECO:0000256" key="4">
    <source>
        <dbReference type="ARBA" id="ARBA00023125"/>
    </source>
</evidence>
<comment type="subcellular location">
    <subcellularLocation>
        <location evidence="1 8">Nucleus</location>
    </subcellularLocation>
</comment>
<keyword evidence="5 8" id="KW-0371">Homeobox</keyword>
<dbReference type="GO" id="GO:0003677">
    <property type="term" value="F:DNA binding"/>
    <property type="evidence" value="ECO:0007669"/>
    <property type="project" value="UniProtKB-UniRule"/>
</dbReference>
<evidence type="ECO:0000313" key="12">
    <source>
        <dbReference type="Proteomes" id="UP000036987"/>
    </source>
</evidence>
<keyword evidence="12" id="KW-1185">Reference proteome</keyword>
<dbReference type="SMART" id="SM00574">
    <property type="entry name" value="POX"/>
    <property type="match status" value="1"/>
</dbReference>
<evidence type="ECO:0000256" key="2">
    <source>
        <dbReference type="ARBA" id="ARBA00006454"/>
    </source>
</evidence>
<dbReference type="GO" id="GO:0006355">
    <property type="term" value="P:regulation of DNA-templated transcription"/>
    <property type="evidence" value="ECO:0007669"/>
    <property type="project" value="InterPro"/>
</dbReference>
<feature type="compositionally biased region" description="Low complexity" evidence="9">
    <location>
        <begin position="195"/>
        <end position="209"/>
    </location>
</feature>
<gene>
    <name evidence="11" type="ORF">ZOSMA_33G00410</name>
</gene>
<keyword evidence="4 8" id="KW-0238">DNA-binding</keyword>
<feature type="region of interest" description="Disordered" evidence="9">
    <location>
        <begin position="50"/>
        <end position="114"/>
    </location>
</feature>
<organism evidence="11 12">
    <name type="scientific">Zostera marina</name>
    <name type="common">Eelgrass</name>
    <dbReference type="NCBI Taxonomy" id="29655"/>
    <lineage>
        <taxon>Eukaryota</taxon>
        <taxon>Viridiplantae</taxon>
        <taxon>Streptophyta</taxon>
        <taxon>Embryophyta</taxon>
        <taxon>Tracheophyta</taxon>
        <taxon>Spermatophyta</taxon>
        <taxon>Magnoliopsida</taxon>
        <taxon>Liliopsida</taxon>
        <taxon>Zosteraceae</taxon>
        <taxon>Zostera</taxon>
    </lineage>
</organism>
<evidence type="ECO:0000313" key="11">
    <source>
        <dbReference type="EMBL" id="KMZ65011.1"/>
    </source>
</evidence>
<dbReference type="EMBL" id="LFYR01001077">
    <property type="protein sequence ID" value="KMZ65011.1"/>
    <property type="molecule type" value="Genomic_DNA"/>
</dbReference>
<dbReference type="Pfam" id="PF05920">
    <property type="entry name" value="Homeobox_KN"/>
    <property type="match status" value="1"/>
</dbReference>
<dbReference type="InterPro" id="IPR001356">
    <property type="entry name" value="HD"/>
</dbReference>
<dbReference type="Pfam" id="PF07526">
    <property type="entry name" value="POX"/>
    <property type="match status" value="1"/>
</dbReference>
<feature type="compositionally biased region" description="Low complexity" evidence="9">
    <location>
        <begin position="217"/>
        <end position="227"/>
    </location>
</feature>
<dbReference type="PROSITE" id="PS50071">
    <property type="entry name" value="HOMEOBOX_2"/>
    <property type="match status" value="1"/>
</dbReference>
<evidence type="ECO:0000256" key="5">
    <source>
        <dbReference type="ARBA" id="ARBA00023155"/>
    </source>
</evidence>
<dbReference type="InterPro" id="IPR009057">
    <property type="entry name" value="Homeodomain-like_sf"/>
</dbReference>
<dbReference type="PANTHER" id="PTHR11850">
    <property type="entry name" value="HOMEOBOX PROTEIN TRANSCRIPTION FACTORS"/>
    <property type="match status" value="1"/>
</dbReference>
<dbReference type="GO" id="GO:0005634">
    <property type="term" value="C:nucleus"/>
    <property type="evidence" value="ECO:0000318"/>
    <property type="project" value="GO_Central"/>
</dbReference>
<reference evidence="12" key="1">
    <citation type="journal article" date="2016" name="Nature">
        <title>The genome of the seagrass Zostera marina reveals angiosperm adaptation to the sea.</title>
        <authorList>
            <person name="Olsen J.L."/>
            <person name="Rouze P."/>
            <person name="Verhelst B."/>
            <person name="Lin Y.-C."/>
            <person name="Bayer T."/>
            <person name="Collen J."/>
            <person name="Dattolo E."/>
            <person name="De Paoli E."/>
            <person name="Dittami S."/>
            <person name="Maumus F."/>
            <person name="Michel G."/>
            <person name="Kersting A."/>
            <person name="Lauritano C."/>
            <person name="Lohaus R."/>
            <person name="Toepel M."/>
            <person name="Tonon T."/>
            <person name="Vanneste K."/>
            <person name="Amirebrahimi M."/>
            <person name="Brakel J."/>
            <person name="Bostroem C."/>
            <person name="Chovatia M."/>
            <person name="Grimwood J."/>
            <person name="Jenkins J.W."/>
            <person name="Jueterbock A."/>
            <person name="Mraz A."/>
            <person name="Stam W.T."/>
            <person name="Tice H."/>
            <person name="Bornberg-Bauer E."/>
            <person name="Green P.J."/>
            <person name="Pearson G.A."/>
            <person name="Procaccini G."/>
            <person name="Duarte C.M."/>
            <person name="Schmutz J."/>
            <person name="Reusch T.B.H."/>
            <person name="Van de Peer Y."/>
        </authorList>
    </citation>
    <scope>NUCLEOTIDE SEQUENCE [LARGE SCALE GENOMIC DNA]</scope>
    <source>
        <strain evidence="12">cv. Finnish</strain>
    </source>
</reference>
<sequence length="759" mass="82671">MGIAPPQSSSITTCNTFLVSRNIDDVRRFHHRKRRNGEDNRRIVKEVNSTGSMSQGFHHQGIFGFSDGFDRSTQASNQQEQTAGSRRGGESPGVRMQQQHTRFGDPPSLVPIETAGEDHSGAVAAAMYDTQGGASMLSDMFGFQHPDGGPSATDLLASQIPSGYRFNRPPPVPTPTGDWYGTTSRQATEMFLMNPSQQQQQQQRSSSPSAVIHHNFQTTPPSGGQPPSAQPFVMEGQGLSLSLSSSLQQFEMANKAQQETELRVREGMLYYNSGGGGGGVSSTHHHHHQNQPLLQHHQMFQQSQPQGIPVGIGQSGVVGGGGPMEVVNVLRHSKYARAAQELLEEFCSVGRGGKGVASKLNPSSSNLAGGGASTSKEAATTTTTTTTTTSNTTTTPPPPPPALSAADKFEHQRRKTKLLSMLDEVDRRYNHYCDQMQMVVNSFDSVMGYGSATPYTSLAQKAMSRHFRCLKDAILAQLKQTCELLGDKDGGGGTGITKGETPRLKLLEQSLRQQRAFHQMGIMEQEAWRPQRGLPERSVNILRAWLFEHFLHPYPSDADKHLLARQTGLSRNQVTNWFINARVRLWKPMVEEMYQQEAKEEEEERGGEGSNSRSQSQKQEISTDENDPSSSFPRLHHQQQEHRFTPNETTTTTNQQHGGGIGIGTSSSGNSFPELIGFDAHGRITGNSTNINTVVTAVTTATAADEATNYGGTAGMVTPAGTTHIRFGTSGDVSLTLGLRHAGNLPENNRFSSMRDFNG</sequence>